<feature type="domain" description="RRM" evidence="5">
    <location>
        <begin position="60"/>
        <end position="137"/>
    </location>
</feature>
<dbReference type="PROSITE" id="PS50102">
    <property type="entry name" value="RRM"/>
    <property type="match status" value="1"/>
</dbReference>
<dbReference type="SMART" id="SM00360">
    <property type="entry name" value="RRM"/>
    <property type="match status" value="1"/>
</dbReference>
<feature type="region of interest" description="Disordered" evidence="4">
    <location>
        <begin position="153"/>
        <end position="231"/>
    </location>
</feature>
<proteinExistence type="predicted"/>
<feature type="compositionally biased region" description="Gly residues" evidence="4">
    <location>
        <begin position="166"/>
        <end position="200"/>
    </location>
</feature>
<dbReference type="InterPro" id="IPR000504">
    <property type="entry name" value="RRM_dom"/>
</dbReference>
<evidence type="ECO:0000313" key="6">
    <source>
        <dbReference type="EMBL" id="KAF0294001.1"/>
    </source>
</evidence>
<protein>
    <submittedName>
        <fullName evidence="6">Heterogeneous nuclear ribonucleoprotein F</fullName>
    </submittedName>
</protein>
<evidence type="ECO:0000256" key="2">
    <source>
        <dbReference type="ARBA" id="ARBA00022884"/>
    </source>
</evidence>
<dbReference type="GO" id="GO:0003723">
    <property type="term" value="F:RNA binding"/>
    <property type="evidence" value="ECO:0007669"/>
    <property type="project" value="UniProtKB-UniRule"/>
</dbReference>
<dbReference type="InterPro" id="IPR050666">
    <property type="entry name" value="ESRP"/>
</dbReference>
<comment type="caution">
    <text evidence="6">The sequence shown here is derived from an EMBL/GenBank/DDBJ whole genome shotgun (WGS) entry which is preliminary data.</text>
</comment>
<dbReference type="Pfam" id="PF00076">
    <property type="entry name" value="RRM_1"/>
    <property type="match status" value="1"/>
</dbReference>
<sequence length="231" mass="24172">MSGDSNDEGHVIRLRGLPWAATEEDIIHFFGVFRSKRSEMEWVMKRSGVAAAAGSPLDEGCLRLRGLPYSCSKEEIANFFSGLEVVPNGITIPLDGQGRSSGEAYVQFVNREVAERAMAKNKEKIGHRYIEIFRSSLSEVRSAQGSGKVRPLMLARPTPYDRGDRGGGGPGPAGAGWGAAGGAGLAGGPGARFGGPPAGRGGRRGEWPGLSATANRDRGQGVGTGLSASDC</sequence>
<evidence type="ECO:0000256" key="1">
    <source>
        <dbReference type="ARBA" id="ARBA00022737"/>
    </source>
</evidence>
<organism evidence="6 7">
    <name type="scientific">Amphibalanus amphitrite</name>
    <name type="common">Striped barnacle</name>
    <name type="synonym">Balanus amphitrite</name>
    <dbReference type="NCBI Taxonomy" id="1232801"/>
    <lineage>
        <taxon>Eukaryota</taxon>
        <taxon>Metazoa</taxon>
        <taxon>Ecdysozoa</taxon>
        <taxon>Arthropoda</taxon>
        <taxon>Crustacea</taxon>
        <taxon>Multicrustacea</taxon>
        <taxon>Cirripedia</taxon>
        <taxon>Thoracica</taxon>
        <taxon>Thoracicalcarea</taxon>
        <taxon>Balanomorpha</taxon>
        <taxon>Balanoidea</taxon>
        <taxon>Balanidae</taxon>
        <taxon>Amphibalaninae</taxon>
        <taxon>Amphibalanus</taxon>
    </lineage>
</organism>
<dbReference type="EMBL" id="VIIS01001709">
    <property type="protein sequence ID" value="KAF0294001.1"/>
    <property type="molecule type" value="Genomic_DNA"/>
</dbReference>
<dbReference type="AlphaFoldDB" id="A0A6A4VX76"/>
<keyword evidence="7" id="KW-1185">Reference proteome</keyword>
<dbReference type="GO" id="GO:1990904">
    <property type="term" value="C:ribonucleoprotein complex"/>
    <property type="evidence" value="ECO:0007669"/>
    <property type="project" value="UniProtKB-KW"/>
</dbReference>
<keyword evidence="1" id="KW-0677">Repeat</keyword>
<dbReference type="SUPFAM" id="SSF54928">
    <property type="entry name" value="RNA-binding domain, RBD"/>
    <property type="match status" value="2"/>
</dbReference>
<gene>
    <name evidence="6" type="primary">Hnrnpf_1</name>
    <name evidence="6" type="ORF">FJT64_000768</name>
</gene>
<dbReference type="OrthoDB" id="431068at2759"/>
<dbReference type="Proteomes" id="UP000440578">
    <property type="component" value="Unassembled WGS sequence"/>
</dbReference>
<dbReference type="InterPro" id="IPR012677">
    <property type="entry name" value="Nucleotide-bd_a/b_plait_sf"/>
</dbReference>
<evidence type="ECO:0000259" key="5">
    <source>
        <dbReference type="PROSITE" id="PS50102"/>
    </source>
</evidence>
<accession>A0A6A4VX76</accession>
<evidence type="ECO:0000256" key="3">
    <source>
        <dbReference type="PROSITE-ProRule" id="PRU00176"/>
    </source>
</evidence>
<evidence type="ECO:0000256" key="4">
    <source>
        <dbReference type="SAM" id="MobiDB-lite"/>
    </source>
</evidence>
<dbReference type="PANTHER" id="PTHR13976">
    <property type="entry name" value="HETEROGENEOUS NUCLEAR RIBONUCLEOPROTEIN-RELATED"/>
    <property type="match status" value="1"/>
</dbReference>
<dbReference type="InterPro" id="IPR035979">
    <property type="entry name" value="RBD_domain_sf"/>
</dbReference>
<name>A0A6A4VX76_AMPAM</name>
<keyword evidence="2 3" id="KW-0694">RNA-binding</keyword>
<keyword evidence="6" id="KW-0687">Ribonucleoprotein</keyword>
<dbReference type="Gene3D" id="3.30.70.330">
    <property type="match status" value="2"/>
</dbReference>
<reference evidence="6 7" key="1">
    <citation type="submission" date="2019-07" db="EMBL/GenBank/DDBJ databases">
        <title>Draft genome assembly of a fouling barnacle, Amphibalanus amphitrite (Darwin, 1854): The first reference genome for Thecostraca.</title>
        <authorList>
            <person name="Kim W."/>
        </authorList>
    </citation>
    <scope>NUCLEOTIDE SEQUENCE [LARGE SCALE GENOMIC DNA]</scope>
    <source>
        <strain evidence="6">SNU_AA5</strain>
        <tissue evidence="6">Soma without cirri and trophi</tissue>
    </source>
</reference>
<evidence type="ECO:0000313" key="7">
    <source>
        <dbReference type="Proteomes" id="UP000440578"/>
    </source>
</evidence>